<feature type="transmembrane region" description="Helical" evidence="2">
    <location>
        <begin position="629"/>
        <end position="652"/>
    </location>
</feature>
<keyword evidence="2" id="KW-0812">Transmembrane</keyword>
<evidence type="ECO:0000256" key="2">
    <source>
        <dbReference type="SAM" id="Phobius"/>
    </source>
</evidence>
<keyword evidence="2" id="KW-0472">Membrane</keyword>
<reference evidence="3" key="2">
    <citation type="submission" date="2023-01" db="EMBL/GenBank/DDBJ databases">
        <authorList>
            <person name="Rosani U."/>
            <person name="Delmont T.O."/>
            <person name="Gaia M."/>
            <person name="Krupovic M."/>
        </authorList>
    </citation>
    <scope>NUCLEOTIDE SEQUENCE</scope>
    <source>
        <strain evidence="3">MalacoHV1/China/2018</strain>
    </source>
</reference>
<keyword evidence="2" id="KW-1133">Transmembrane helix</keyword>
<name>A0AA48P7S2_9VIRU</name>
<evidence type="ECO:0000256" key="1">
    <source>
        <dbReference type="SAM" id="MobiDB-lite"/>
    </source>
</evidence>
<sequence length="660" mass="75710">MELIPTITILLLINVINSDHVNFKIWEEPLQNNFRSTMIEVEKFNADTRNFTIENDYFTFIVRPDVDCNQYNSRWYKCRISLKQSSWRVSGAYADITQSNRKGKMYKSPWRVNTYNPDNPDEIITHEFDISKYQLTGENVPDLNKMYVNMFNIGTEGNFRVFGCVVTDGYKIWKPTVAPKGSPYEVYMPLFEAGVSGEESYPHLDDVYGRYEGSRFSFWPDGCVRRTNSRVMESVILPHINTTKIGMDARDWCHIESCFHQYTRFWMIPDSTPGQGQINIRNPIILKAAQARDLPHVDEEYIHPTMLRLMQKVFIEGVRDFGYVKTYNISVNGSMPPTVPELEEGDEILAYFYSKPSCAVGGMTAIHNSFLKRDTNCNQARRVYRYRGPYSPGKRFMNAHAGVDCGHEPAAVIFYGLRNDTELKRIFVEGYYEELATDTVHSNVHDNECYHEETKQSDFSTYINLVRDAEEINGWVAGVKAIWKTYSFDYNHKQRVNRCPLGNYSFTVAVYKSVPATYKCNFSGVESENSFRITEQGGVWANGSPRALLPPTDPPPTTSGDTPSTSTNHNQSSTTSTPPTTTEDTRPWCKEPDNNTGAKIDFSIGNHTLKVMDDHIRQFTDETKEFMRLIIYIGVPTGLCLFIATVTFLMVFRSTVFRHV</sequence>
<feature type="region of interest" description="Disordered" evidence="1">
    <location>
        <begin position="542"/>
        <end position="594"/>
    </location>
</feature>
<feature type="compositionally biased region" description="Low complexity" evidence="1">
    <location>
        <begin position="558"/>
        <end position="582"/>
    </location>
</feature>
<dbReference type="EMBL" id="BK063092">
    <property type="protein sequence ID" value="DBA11744.1"/>
    <property type="molecule type" value="Genomic_DNA"/>
</dbReference>
<evidence type="ECO:0000313" key="3">
    <source>
        <dbReference type="EMBL" id="DBA11744.1"/>
    </source>
</evidence>
<reference evidence="3" key="1">
    <citation type="journal article" date="2023" name="Front. Mar. Sci.">
        <title>Tracing the invertebrate herpesviruses in the global sequence datasets.</title>
        <authorList>
            <person name="Rosani U."/>
            <person name="Gaia M."/>
            <person name="Delmont T.O."/>
            <person name="Krupovic M."/>
        </authorList>
    </citation>
    <scope>NUCLEOTIDE SEQUENCE</scope>
    <source>
        <strain evidence="3">MalacoHV1/China/2018</strain>
    </source>
</reference>
<proteinExistence type="predicted"/>
<protein>
    <submittedName>
        <fullName evidence="3">ORF43</fullName>
    </submittedName>
</protein>
<organism evidence="3">
    <name type="scientific">Malaco herpesvirus 1</name>
    <dbReference type="NCBI Taxonomy" id="3031797"/>
    <lineage>
        <taxon>Viruses</taxon>
        <taxon>Duplodnaviria</taxon>
        <taxon>Heunggongvirae</taxon>
        <taxon>Peploviricota</taxon>
        <taxon>Herviviricetes</taxon>
        <taxon>Herpesvirales</taxon>
        <taxon>Malacoherpesviridae</taxon>
    </lineage>
</organism>
<accession>A0AA48P7S2</accession>
<feature type="compositionally biased region" description="Basic and acidic residues" evidence="1">
    <location>
        <begin position="583"/>
        <end position="593"/>
    </location>
</feature>